<comment type="caution">
    <text evidence="3">The sequence shown here is derived from an EMBL/GenBank/DDBJ whole genome shotgun (WGS) entry which is preliminary data.</text>
</comment>
<dbReference type="AlphaFoldDB" id="A0A927BT86"/>
<accession>A0A927BT86</accession>
<sequence>MLRYVTEQNPHKPARKFVPVCAAVLAAVAIGGCSNAADEQPTGAAPAAESKPTSNNARAGASGADAGPDLAMLQQWGAQLNAARQASELIDFMDTHIASVEQETADAMLRDLFTFYRTDLQQLKEAYQRPLVQRVLVDLPLPISEQAMNDIAEEEVRTLLQTTVDGFYKLKAADGVAPMVDYSAFEIYDPYLSPDLQAYIALKAMESDNPAASDGTLIVPWDELAMRALAAEAYLKAYPGSEEYDEVKSLMSLYLSRYINGSSNTDPFEAGTYRIKNALKSSYMETVAASPDSIVGTIVAGYLEVLEASGWQVYEPQSEGTAQNIPEVHEFTQGLDAQLEKLLGSKSK</sequence>
<keyword evidence="2" id="KW-0732">Signal</keyword>
<dbReference type="Proteomes" id="UP000621560">
    <property type="component" value="Unassembled WGS sequence"/>
</dbReference>
<feature type="signal peptide" evidence="2">
    <location>
        <begin position="1"/>
        <end position="36"/>
    </location>
</feature>
<feature type="region of interest" description="Disordered" evidence="1">
    <location>
        <begin position="38"/>
        <end position="63"/>
    </location>
</feature>
<dbReference type="EMBL" id="JACXIZ010000019">
    <property type="protein sequence ID" value="MBD2845872.1"/>
    <property type="molecule type" value="Genomic_DNA"/>
</dbReference>
<name>A0A927BT86_9BACL</name>
<gene>
    <name evidence="3" type="ORF">IDH44_11775</name>
</gene>
<dbReference type="RefSeq" id="WP_190917859.1">
    <property type="nucleotide sequence ID" value="NZ_JACXIZ010000019.1"/>
</dbReference>
<reference evidence="3" key="1">
    <citation type="submission" date="2020-09" db="EMBL/GenBank/DDBJ databases">
        <title>A novel bacterium of genus Paenibacillus, isolated from South China Sea.</title>
        <authorList>
            <person name="Huang H."/>
            <person name="Mo K."/>
            <person name="Hu Y."/>
        </authorList>
    </citation>
    <scope>NUCLEOTIDE SEQUENCE</scope>
    <source>
        <strain evidence="3">IB182496</strain>
    </source>
</reference>
<evidence type="ECO:0000256" key="1">
    <source>
        <dbReference type="SAM" id="MobiDB-lite"/>
    </source>
</evidence>
<evidence type="ECO:0000256" key="2">
    <source>
        <dbReference type="SAM" id="SignalP"/>
    </source>
</evidence>
<protein>
    <recommendedName>
        <fullName evidence="5">Lipoprotein</fullName>
    </recommendedName>
</protein>
<organism evidence="3 4">
    <name type="scientific">Paenibacillus sabuli</name>
    <dbReference type="NCBI Taxonomy" id="2772509"/>
    <lineage>
        <taxon>Bacteria</taxon>
        <taxon>Bacillati</taxon>
        <taxon>Bacillota</taxon>
        <taxon>Bacilli</taxon>
        <taxon>Bacillales</taxon>
        <taxon>Paenibacillaceae</taxon>
        <taxon>Paenibacillus</taxon>
    </lineage>
</organism>
<feature type="chain" id="PRO_5037839672" description="Lipoprotein" evidence="2">
    <location>
        <begin position="37"/>
        <end position="348"/>
    </location>
</feature>
<keyword evidence="4" id="KW-1185">Reference proteome</keyword>
<evidence type="ECO:0000313" key="4">
    <source>
        <dbReference type="Proteomes" id="UP000621560"/>
    </source>
</evidence>
<evidence type="ECO:0000313" key="3">
    <source>
        <dbReference type="EMBL" id="MBD2845872.1"/>
    </source>
</evidence>
<evidence type="ECO:0008006" key="5">
    <source>
        <dbReference type="Google" id="ProtNLM"/>
    </source>
</evidence>
<proteinExistence type="predicted"/>
<dbReference type="PROSITE" id="PS51257">
    <property type="entry name" value="PROKAR_LIPOPROTEIN"/>
    <property type="match status" value="1"/>
</dbReference>